<dbReference type="InterPro" id="IPR001173">
    <property type="entry name" value="Glyco_trans_2-like"/>
</dbReference>
<evidence type="ECO:0000259" key="2">
    <source>
        <dbReference type="Pfam" id="PF00535"/>
    </source>
</evidence>
<gene>
    <name evidence="3" type="ORF">NFG58_20200</name>
</gene>
<proteinExistence type="predicted"/>
<dbReference type="PANTHER" id="PTHR43179">
    <property type="entry name" value="RHAMNOSYLTRANSFERASE WBBL"/>
    <property type="match status" value="1"/>
</dbReference>
<dbReference type="InterPro" id="IPR029044">
    <property type="entry name" value="Nucleotide-diphossugar_trans"/>
</dbReference>
<sequence>MQTSFSWRATKPLRDLGGLYHKYIKKCSRMDLLPIHELELMTRNNKVVWVSRGGDPQFLLTPINPAVLRQGGWFSLEYDFSATQAVDQCLYIDYGDGFQADIVWARHVEKSGHQSLVIYLPMGTQALRLDPMTRPGEFRLEDPVLKKIETPQIPHPWSGLDGYLKCCEGCEFTLAAAQQLERRLEGEFHWRSHGTDPAFVVRHRRGRVIEPGWCRIEFVLSGEYQHQVAKLYIDHGEGFSETHAYPIPFQSGKLATRVIQLERSIVNIRFDPWEREGSFRLERLCIDNVDAEEAWDAIAGRLVETAPEYMDLKKAEVLAGVGRSAPETDEGDGTAKKAELADAEDDAARETRLLEEYAETFIVNEAELSYQKWIDEVEVNGLPSSETIRSYLEGLESPALISVLVPVYNTDETLLKACIDSVIAQSYPHWELCLVDDASPSPHVEKVLRHYASKDKRVKIHFRPDNGHISKTTNDALSMATGDYLALLDHDDELARDALYFIAKELEKNPDAQLIYSDEDKIDVQGMRCEPHFKPDWNIDLLYSQNYVSHLGVYRRSLIEKIGGFRVGVEGSQDYDLVLRCIPHLTAGSISHVPRVLYHWRAIEGSTALAEEGKDYTTSAGVKALKDHIEGIADGRAIVEQGIVGNTYRVRWPIPEPAPLVSMLIPTRDKKDVTELAVRSILEKSRYTDYEIILLDNGSVEPETHEFFEKIQAEDSRVSVLRYDHPFNYSAINNFGAEHAKGSIIGLVNNDVEVINGDWLREMVSHACREDVGCVGAKLYYGNDTIQHAGVIVGLGGVAGHSHKHFPRESGGYFNRLKVVQSVSAVTAACLLVRKSVYEEVGGLNEQDLKVAFNDVDFCLKVLDAGYRNIWTPYAELYHHESISRGAEDNPEKVARFNTEIDYMQKAWGKIIEHDPSYSPCLTRSREDFSIGGR</sequence>
<accession>A0AAU7KGU5</accession>
<reference evidence="3" key="1">
    <citation type="submission" date="2022-06" db="EMBL/GenBank/DDBJ databases">
        <title>A novel DMS-producing enzyme.</title>
        <authorList>
            <person name="Zhang Y."/>
        </authorList>
    </citation>
    <scope>NUCLEOTIDE SEQUENCE</scope>
    <source>
        <strain evidence="3">RT37</strain>
    </source>
</reference>
<dbReference type="Pfam" id="PF00535">
    <property type="entry name" value="Glycos_transf_2"/>
    <property type="match status" value="2"/>
</dbReference>
<dbReference type="RefSeq" id="WP_348827243.1">
    <property type="nucleotide sequence ID" value="NZ_CP098827.1"/>
</dbReference>
<feature type="compositionally biased region" description="Basic and acidic residues" evidence="1">
    <location>
        <begin position="333"/>
        <end position="343"/>
    </location>
</feature>
<organism evidence="3">
    <name type="scientific">Halomonas sp. RT37</name>
    <dbReference type="NCBI Taxonomy" id="2950872"/>
    <lineage>
        <taxon>Bacteria</taxon>
        <taxon>Pseudomonadati</taxon>
        <taxon>Pseudomonadota</taxon>
        <taxon>Gammaproteobacteria</taxon>
        <taxon>Oceanospirillales</taxon>
        <taxon>Halomonadaceae</taxon>
        <taxon>Halomonas</taxon>
    </lineage>
</organism>
<dbReference type="PANTHER" id="PTHR43179:SF7">
    <property type="entry name" value="RHAMNOSYLTRANSFERASE WBBL"/>
    <property type="match status" value="1"/>
</dbReference>
<evidence type="ECO:0000313" key="3">
    <source>
        <dbReference type="EMBL" id="XBO70892.1"/>
    </source>
</evidence>
<feature type="region of interest" description="Disordered" evidence="1">
    <location>
        <begin position="322"/>
        <end position="343"/>
    </location>
</feature>
<dbReference type="CDD" id="cd04184">
    <property type="entry name" value="GT2_RfbC_Mx_like"/>
    <property type="match status" value="1"/>
</dbReference>
<dbReference type="SUPFAM" id="SSF53448">
    <property type="entry name" value="Nucleotide-diphospho-sugar transferases"/>
    <property type="match status" value="2"/>
</dbReference>
<evidence type="ECO:0000256" key="1">
    <source>
        <dbReference type="SAM" id="MobiDB-lite"/>
    </source>
</evidence>
<feature type="domain" description="Glycosyltransferase 2-like" evidence="2">
    <location>
        <begin position="662"/>
        <end position="840"/>
    </location>
</feature>
<feature type="domain" description="Glycosyltransferase 2-like" evidence="2">
    <location>
        <begin position="402"/>
        <end position="562"/>
    </location>
</feature>
<dbReference type="EMBL" id="CP098827">
    <property type="protein sequence ID" value="XBO70892.1"/>
    <property type="molecule type" value="Genomic_DNA"/>
</dbReference>
<protein>
    <submittedName>
        <fullName evidence="3">Glycosyltransferase family 2 protein</fullName>
    </submittedName>
</protein>
<dbReference type="CDD" id="cd04186">
    <property type="entry name" value="GT_2_like_c"/>
    <property type="match status" value="1"/>
</dbReference>
<dbReference type="Gene3D" id="3.90.550.10">
    <property type="entry name" value="Spore Coat Polysaccharide Biosynthesis Protein SpsA, Chain A"/>
    <property type="match status" value="2"/>
</dbReference>
<dbReference type="AlphaFoldDB" id="A0AAU7KGU5"/>
<name>A0AAU7KGU5_9GAMM</name>